<keyword evidence="3 9" id="KW-0808">Transferase</keyword>
<feature type="region of interest" description="Disordered" evidence="10">
    <location>
        <begin position="165"/>
        <end position="187"/>
    </location>
</feature>
<dbReference type="SUPFAM" id="SSF53335">
    <property type="entry name" value="S-adenosyl-L-methionine-dependent methyltransferases"/>
    <property type="match status" value="1"/>
</dbReference>
<organism evidence="11 12">
    <name type="scientific">Coniosporium apollinis</name>
    <dbReference type="NCBI Taxonomy" id="61459"/>
    <lineage>
        <taxon>Eukaryota</taxon>
        <taxon>Fungi</taxon>
        <taxon>Dikarya</taxon>
        <taxon>Ascomycota</taxon>
        <taxon>Pezizomycotina</taxon>
        <taxon>Dothideomycetes</taxon>
        <taxon>Dothideomycetes incertae sedis</taxon>
        <taxon>Coniosporium</taxon>
    </lineage>
</organism>
<feature type="compositionally biased region" description="Basic and acidic residues" evidence="10">
    <location>
        <begin position="165"/>
        <end position="180"/>
    </location>
</feature>
<dbReference type="CDD" id="cd02440">
    <property type="entry name" value="AdoMet_MTases"/>
    <property type="match status" value="1"/>
</dbReference>
<evidence type="ECO:0000313" key="11">
    <source>
        <dbReference type="EMBL" id="KAJ9663581.1"/>
    </source>
</evidence>
<feature type="region of interest" description="Disordered" evidence="10">
    <location>
        <begin position="99"/>
        <end position="134"/>
    </location>
</feature>
<comment type="similarity">
    <text evidence="9">Belongs to the class I-like SAM-binding methyltransferase superfamily. Trm1 family.</text>
</comment>
<dbReference type="GO" id="GO:0032259">
    <property type="term" value="P:methylation"/>
    <property type="evidence" value="ECO:0007669"/>
    <property type="project" value="UniProtKB-KW"/>
</dbReference>
<dbReference type="InterPro" id="IPR002905">
    <property type="entry name" value="Trm1"/>
</dbReference>
<evidence type="ECO:0000256" key="2">
    <source>
        <dbReference type="ARBA" id="ARBA00022603"/>
    </source>
</evidence>
<comment type="caution">
    <text evidence="11">The sequence shown here is derived from an EMBL/GenBank/DDBJ whole genome shotgun (WGS) entry which is preliminary data.</text>
</comment>
<gene>
    <name evidence="11" type="primary">TRM1</name>
    <name evidence="11" type="ORF">H2201_005542</name>
</gene>
<reference evidence="11" key="1">
    <citation type="submission" date="2022-10" db="EMBL/GenBank/DDBJ databases">
        <title>Culturing micro-colonial fungi from biological soil crusts in the Mojave desert and describing Neophaeococcomyces mojavensis, and introducing the new genera and species Taxawa tesnikishii.</title>
        <authorList>
            <person name="Kurbessoian T."/>
            <person name="Stajich J.E."/>
        </authorList>
    </citation>
    <scope>NUCLEOTIDE SEQUENCE</scope>
    <source>
        <strain evidence="11">TK_1</strain>
    </source>
</reference>
<feature type="region of interest" description="Disordered" evidence="10">
    <location>
        <begin position="775"/>
        <end position="797"/>
    </location>
</feature>
<evidence type="ECO:0000256" key="9">
    <source>
        <dbReference type="PROSITE-ProRule" id="PRU00958"/>
    </source>
</evidence>
<dbReference type="PROSITE" id="PS51626">
    <property type="entry name" value="SAM_MT_TRM1"/>
    <property type="match status" value="1"/>
</dbReference>
<evidence type="ECO:0000313" key="12">
    <source>
        <dbReference type="Proteomes" id="UP001172684"/>
    </source>
</evidence>
<dbReference type="Gene3D" id="3.40.50.150">
    <property type="entry name" value="Vaccinia Virus protein VP39"/>
    <property type="match status" value="1"/>
</dbReference>
<feature type="region of interest" description="Disordered" evidence="10">
    <location>
        <begin position="215"/>
        <end position="236"/>
    </location>
</feature>
<dbReference type="Pfam" id="PF02005">
    <property type="entry name" value="TRM"/>
    <property type="match status" value="2"/>
</dbReference>
<feature type="region of interest" description="Disordered" evidence="10">
    <location>
        <begin position="674"/>
        <end position="714"/>
    </location>
</feature>
<feature type="compositionally biased region" description="Basic and acidic residues" evidence="10">
    <location>
        <begin position="103"/>
        <end position="115"/>
    </location>
</feature>
<evidence type="ECO:0000256" key="5">
    <source>
        <dbReference type="ARBA" id="ARBA00022694"/>
    </source>
</evidence>
<dbReference type="EC" id="2.1.1.216" evidence="7"/>
<evidence type="ECO:0000256" key="1">
    <source>
        <dbReference type="ARBA" id="ARBA00022555"/>
    </source>
</evidence>
<keyword evidence="12" id="KW-1185">Reference proteome</keyword>
<evidence type="ECO:0000256" key="6">
    <source>
        <dbReference type="ARBA" id="ARBA00022884"/>
    </source>
</evidence>
<name>A0ABQ9NR05_9PEZI</name>
<keyword evidence="6 9" id="KW-0694">RNA-binding</keyword>
<dbReference type="Proteomes" id="UP001172684">
    <property type="component" value="Unassembled WGS sequence"/>
</dbReference>
<keyword evidence="4 9" id="KW-0949">S-adenosyl-L-methionine</keyword>
<proteinExistence type="inferred from homology"/>
<dbReference type="InterPro" id="IPR029063">
    <property type="entry name" value="SAM-dependent_MTases_sf"/>
</dbReference>
<evidence type="ECO:0000256" key="8">
    <source>
        <dbReference type="ARBA" id="ARBA00051897"/>
    </source>
</evidence>
<dbReference type="Gene3D" id="3.30.56.70">
    <property type="entry name" value="N2,N2-dimethylguanosine tRNA methyltransferase, C-terminal domain"/>
    <property type="match status" value="1"/>
</dbReference>
<evidence type="ECO:0000256" key="7">
    <source>
        <dbReference type="ARBA" id="ARBA00039099"/>
    </source>
</evidence>
<keyword evidence="1 9" id="KW-0820">tRNA-binding</keyword>
<evidence type="ECO:0000256" key="3">
    <source>
        <dbReference type="ARBA" id="ARBA00022679"/>
    </source>
</evidence>
<accession>A0ABQ9NR05</accession>
<dbReference type="PANTHER" id="PTHR10631">
    <property type="entry name" value="N 2 ,N 2 -DIMETHYLGUANOSINE TRNA METHYLTRANSFERASE"/>
    <property type="match status" value="1"/>
</dbReference>
<comment type="catalytic activity">
    <reaction evidence="8">
        <text>guanosine(26) in tRNA + 2 S-adenosyl-L-methionine = N(2)-dimethylguanosine(26) in tRNA + 2 S-adenosyl-L-homocysteine + 2 H(+)</text>
        <dbReference type="Rhea" id="RHEA:43140"/>
        <dbReference type="Rhea" id="RHEA-COMP:10359"/>
        <dbReference type="Rhea" id="RHEA-COMP:10360"/>
        <dbReference type="ChEBI" id="CHEBI:15378"/>
        <dbReference type="ChEBI" id="CHEBI:57856"/>
        <dbReference type="ChEBI" id="CHEBI:59789"/>
        <dbReference type="ChEBI" id="CHEBI:74269"/>
        <dbReference type="ChEBI" id="CHEBI:74513"/>
        <dbReference type="EC" id="2.1.1.216"/>
    </reaction>
</comment>
<dbReference type="GO" id="GO:0047148">
    <property type="term" value="F:methylamine-glutamate N-methyltransferase activity"/>
    <property type="evidence" value="ECO:0007669"/>
    <property type="project" value="UniProtKB-EC"/>
</dbReference>
<keyword evidence="2 9" id="KW-0489">Methyltransferase</keyword>
<feature type="compositionally biased region" description="Basic and acidic residues" evidence="10">
    <location>
        <begin position="674"/>
        <end position="685"/>
    </location>
</feature>
<feature type="compositionally biased region" description="Gly residues" evidence="10">
    <location>
        <begin position="701"/>
        <end position="714"/>
    </location>
</feature>
<evidence type="ECO:0000256" key="10">
    <source>
        <dbReference type="SAM" id="MobiDB-lite"/>
    </source>
</evidence>
<protein>
    <recommendedName>
        <fullName evidence="7">tRNA (guanine(26)-N(2))-dimethyltransferase</fullName>
        <ecNumber evidence="7">2.1.1.216</ecNumber>
    </recommendedName>
</protein>
<evidence type="ECO:0000256" key="4">
    <source>
        <dbReference type="ARBA" id="ARBA00022691"/>
    </source>
</evidence>
<dbReference type="EMBL" id="JAPDRL010000042">
    <property type="protein sequence ID" value="KAJ9663581.1"/>
    <property type="molecule type" value="Genomic_DNA"/>
</dbReference>
<sequence length="797" mass="85296">MAAAPLASENEKPASITDLPWPGQTILHNGTEYTTIKEGLAHILIPPNAALSTDPRTFKQQPAEQTQQVFYNPIQQFNRDLSVLAIRAFGEDLLAIRQRKSEKRGNKPGFKEKQQKRSARRKLAQATAPEEGAAEGTIEGVNGVKRRRVDESGTLAGNVEMVDITAKEPEARQPVADKEVPAASAEDDVVGEEGINDSDLLALEKSLDKGVISHGEQAVHAGTGSSTVEDPGGRPGVPMSRSHFKILDALSATGLRALRYAQEIPFITSVTANDLSEKATASIALNVKHNRLEDKIVPMTSNASAHMYSFVGQEPAGGPGPKYDVIDLDPYGTAVPFLDAAVQALNDGGLLCVTCTDAAVFASTGYLEKTYSQYGGLPIKGYHSHEGGLRLILHAIATSAARYGLAIEPLLSLSIDFYARVFVRVRKSAADVKFLAGKTMLVYGCDAGCGAWTTQFLGRNTTYESKKGQTLWKYSLAQAPSASPHCAHCGFKTHISGPMYGGPLHNPAFIEKILSFLPELDRSTYETTERIEGMLRTAYDETLFDSPQSSAPSVLNTPKVEGGKAPELPLPSVPAHEIDHHPFFFSSSHLAGVLHCQSPPEAAIKGALRHAGYRATRSHAKPGVIKTDAGWDVVWEIMREWVRQKAPLKEGSLRKGMAGWGILYGRDGSKKSLEKGVVGKEKEADGVDVENADGKPEQNGRGAGGGKAAVGDGAGVPDAVEHAVEHAEAGVGTGVAAEADADAAAKSGEDAAEVKSASGTKLKVVFDEKLGKDRESRNLVRYQLNPRPNWGPMNRAR</sequence>
<dbReference type="InterPro" id="IPR042296">
    <property type="entry name" value="tRNA_met_Trm1_C"/>
</dbReference>
<keyword evidence="5 9" id="KW-0819">tRNA processing</keyword>
<dbReference type="PANTHER" id="PTHR10631:SF3">
    <property type="entry name" value="TRNA (GUANINE(26)-N(2))-DIMETHYLTRANSFERASE"/>
    <property type="match status" value="1"/>
</dbReference>